<evidence type="ECO:0000256" key="12">
    <source>
        <dbReference type="ARBA" id="ARBA00022840"/>
    </source>
</evidence>
<evidence type="ECO:0000313" key="22">
    <source>
        <dbReference type="Proteomes" id="UP001165740"/>
    </source>
</evidence>
<organism evidence="22 23">
    <name type="scientific">Biomphalaria glabrata</name>
    <name type="common">Bloodfluke planorb</name>
    <name type="synonym">Freshwater snail</name>
    <dbReference type="NCBI Taxonomy" id="6526"/>
    <lineage>
        <taxon>Eukaryota</taxon>
        <taxon>Metazoa</taxon>
        <taxon>Spiralia</taxon>
        <taxon>Lophotrochozoa</taxon>
        <taxon>Mollusca</taxon>
        <taxon>Gastropoda</taxon>
        <taxon>Heterobranchia</taxon>
        <taxon>Euthyneura</taxon>
        <taxon>Panpulmonata</taxon>
        <taxon>Hygrophila</taxon>
        <taxon>Lymnaeoidea</taxon>
        <taxon>Planorbidae</taxon>
        <taxon>Biomphalaria</taxon>
    </lineage>
</organism>
<comment type="cofactor">
    <cofactor evidence="1">
        <name>Mg(2+)</name>
        <dbReference type="ChEBI" id="CHEBI:18420"/>
    </cofactor>
</comment>
<dbReference type="GeneID" id="106057142"/>
<evidence type="ECO:0000256" key="7">
    <source>
        <dbReference type="ARBA" id="ARBA00022553"/>
    </source>
</evidence>
<dbReference type="EC" id="2.7.11.25" evidence="4"/>
<dbReference type="InterPro" id="IPR050538">
    <property type="entry name" value="MAP_kinase_kinase_kinase"/>
</dbReference>
<reference evidence="23" key="1">
    <citation type="submission" date="2025-08" db="UniProtKB">
        <authorList>
            <consortium name="RefSeq"/>
        </authorList>
    </citation>
    <scope>IDENTIFICATION</scope>
</reference>
<evidence type="ECO:0000256" key="9">
    <source>
        <dbReference type="ARBA" id="ARBA00022723"/>
    </source>
</evidence>
<dbReference type="GO" id="GO:0046872">
    <property type="term" value="F:metal ion binding"/>
    <property type="evidence" value="ECO:0007669"/>
    <property type="project" value="UniProtKB-KW"/>
</dbReference>
<dbReference type="PROSITE" id="PS00108">
    <property type="entry name" value="PROTEIN_KINASE_ST"/>
    <property type="match status" value="1"/>
</dbReference>
<dbReference type="PANTHER" id="PTHR48016:SF32">
    <property type="entry name" value="MITOGEN-ACTIVATED PROTEIN KINASE KINASE KINASE 4"/>
    <property type="match status" value="1"/>
</dbReference>
<dbReference type="PANTHER" id="PTHR48016">
    <property type="entry name" value="MAP KINASE KINASE KINASE SSK2-RELATED-RELATED"/>
    <property type="match status" value="1"/>
</dbReference>
<proteinExistence type="inferred from homology"/>
<dbReference type="FunFam" id="1.10.510.10:FF:000122">
    <property type="entry name" value="Mitogen-activated protein kinase kinase kinase 4"/>
    <property type="match status" value="1"/>
</dbReference>
<feature type="compositionally biased region" description="Acidic residues" evidence="20">
    <location>
        <begin position="880"/>
        <end position="901"/>
    </location>
</feature>
<evidence type="ECO:0000256" key="11">
    <source>
        <dbReference type="ARBA" id="ARBA00022777"/>
    </source>
</evidence>
<evidence type="ECO:0000256" key="19">
    <source>
        <dbReference type="PROSITE-ProRule" id="PRU10141"/>
    </source>
</evidence>
<name>A0A9W3ANR2_BIOGL</name>
<evidence type="ECO:0000256" key="8">
    <source>
        <dbReference type="ARBA" id="ARBA00022679"/>
    </source>
</evidence>
<keyword evidence="7" id="KW-0597">Phosphoprotein</keyword>
<feature type="region of interest" description="Disordered" evidence="20">
    <location>
        <begin position="1012"/>
        <end position="1036"/>
    </location>
</feature>
<dbReference type="InterPro" id="IPR008271">
    <property type="entry name" value="Ser/Thr_kinase_AS"/>
</dbReference>
<dbReference type="Pfam" id="PF00069">
    <property type="entry name" value="Pkinase"/>
    <property type="match status" value="1"/>
</dbReference>
<accession>A0A9W3ANR2</accession>
<feature type="region of interest" description="Disordered" evidence="20">
    <location>
        <begin position="535"/>
        <end position="582"/>
    </location>
</feature>
<dbReference type="PROSITE" id="PS00107">
    <property type="entry name" value="PROTEIN_KINASE_ATP"/>
    <property type="match status" value="1"/>
</dbReference>
<dbReference type="GO" id="GO:0004709">
    <property type="term" value="F:MAP kinase kinase kinase activity"/>
    <property type="evidence" value="ECO:0007669"/>
    <property type="project" value="UniProtKB-EC"/>
</dbReference>
<dbReference type="SMART" id="SM00220">
    <property type="entry name" value="S_TKc"/>
    <property type="match status" value="1"/>
</dbReference>
<evidence type="ECO:0000256" key="17">
    <source>
        <dbReference type="ARBA" id="ARBA00069057"/>
    </source>
</evidence>
<keyword evidence="9" id="KW-0479">Metal-binding</keyword>
<keyword evidence="13" id="KW-0460">Magnesium</keyword>
<evidence type="ECO:0000256" key="15">
    <source>
        <dbReference type="ARBA" id="ARBA00048329"/>
    </source>
</evidence>
<feature type="compositionally biased region" description="Polar residues" evidence="20">
    <location>
        <begin position="41"/>
        <end position="51"/>
    </location>
</feature>
<dbReference type="Gene3D" id="1.10.510.10">
    <property type="entry name" value="Transferase(Phosphotransferase) domain 1"/>
    <property type="match status" value="1"/>
</dbReference>
<dbReference type="Proteomes" id="UP001165740">
    <property type="component" value="Chromosome 6"/>
</dbReference>
<evidence type="ECO:0000256" key="20">
    <source>
        <dbReference type="SAM" id="MobiDB-lite"/>
    </source>
</evidence>
<evidence type="ECO:0000256" key="4">
    <source>
        <dbReference type="ARBA" id="ARBA00012406"/>
    </source>
</evidence>
<dbReference type="InterPro" id="IPR045801">
    <property type="entry name" value="MEKK4_N"/>
</dbReference>
<keyword evidence="11" id="KW-0418">Kinase</keyword>
<dbReference type="OrthoDB" id="1043025at2759"/>
<keyword evidence="10 19" id="KW-0547">Nucleotide-binding</keyword>
<keyword evidence="12 19" id="KW-0067">ATP-binding</keyword>
<dbReference type="SUPFAM" id="SSF56112">
    <property type="entry name" value="Protein kinase-like (PK-like)"/>
    <property type="match status" value="1"/>
</dbReference>
<comment type="catalytic activity">
    <reaction evidence="15">
        <text>L-seryl-[protein] + ATP = O-phospho-L-seryl-[protein] + ADP + H(+)</text>
        <dbReference type="Rhea" id="RHEA:17989"/>
        <dbReference type="Rhea" id="RHEA-COMP:9863"/>
        <dbReference type="Rhea" id="RHEA-COMP:11604"/>
        <dbReference type="ChEBI" id="CHEBI:15378"/>
        <dbReference type="ChEBI" id="CHEBI:29999"/>
        <dbReference type="ChEBI" id="CHEBI:30616"/>
        <dbReference type="ChEBI" id="CHEBI:83421"/>
        <dbReference type="ChEBI" id="CHEBI:456216"/>
        <dbReference type="EC" id="2.7.11.25"/>
    </reaction>
</comment>
<comment type="similarity">
    <text evidence="3">Belongs to the protein kinase superfamily. STE Ser/Thr protein kinase family. MAP kinase kinase kinase subfamily.</text>
</comment>
<evidence type="ECO:0000256" key="6">
    <source>
        <dbReference type="ARBA" id="ARBA00022527"/>
    </source>
</evidence>
<feature type="region of interest" description="Disordered" evidence="20">
    <location>
        <begin position="1"/>
        <end position="117"/>
    </location>
</feature>
<evidence type="ECO:0000256" key="3">
    <source>
        <dbReference type="ARBA" id="ARBA00006529"/>
    </source>
</evidence>
<dbReference type="Pfam" id="PF19431">
    <property type="entry name" value="MEKK4_N"/>
    <property type="match status" value="1"/>
</dbReference>
<feature type="binding site" evidence="19">
    <location>
        <position position="1464"/>
    </location>
    <ligand>
        <name>ATP</name>
        <dbReference type="ChEBI" id="CHEBI:30616"/>
    </ligand>
</feature>
<feature type="domain" description="Protein kinase" evidence="21">
    <location>
        <begin position="1435"/>
        <end position="1692"/>
    </location>
</feature>
<dbReference type="InterPro" id="IPR000719">
    <property type="entry name" value="Prot_kinase_dom"/>
</dbReference>
<dbReference type="InterPro" id="IPR011009">
    <property type="entry name" value="Kinase-like_dom_sf"/>
</dbReference>
<feature type="compositionally biased region" description="Polar residues" evidence="20">
    <location>
        <begin position="1"/>
        <end position="25"/>
    </location>
</feature>
<evidence type="ECO:0000313" key="23">
    <source>
        <dbReference type="RefSeq" id="XP_055888906.1"/>
    </source>
</evidence>
<evidence type="ECO:0000256" key="13">
    <source>
        <dbReference type="ARBA" id="ARBA00022842"/>
    </source>
</evidence>
<feature type="compositionally biased region" description="Acidic residues" evidence="20">
    <location>
        <begin position="487"/>
        <end position="499"/>
    </location>
</feature>
<keyword evidence="8" id="KW-0808">Transferase</keyword>
<feature type="region of interest" description="Disordered" evidence="20">
    <location>
        <begin position="484"/>
        <end position="513"/>
    </location>
</feature>
<comment type="catalytic activity">
    <reaction evidence="14">
        <text>L-threonyl-[protein] + ATP = O-phospho-L-threonyl-[protein] + ADP + H(+)</text>
        <dbReference type="Rhea" id="RHEA:46608"/>
        <dbReference type="Rhea" id="RHEA-COMP:11060"/>
        <dbReference type="Rhea" id="RHEA-COMP:11605"/>
        <dbReference type="ChEBI" id="CHEBI:15378"/>
        <dbReference type="ChEBI" id="CHEBI:30013"/>
        <dbReference type="ChEBI" id="CHEBI:30616"/>
        <dbReference type="ChEBI" id="CHEBI:61977"/>
        <dbReference type="ChEBI" id="CHEBI:456216"/>
        <dbReference type="EC" id="2.7.11.25"/>
    </reaction>
</comment>
<dbReference type="GO" id="GO:0048471">
    <property type="term" value="C:perinuclear region of cytoplasm"/>
    <property type="evidence" value="ECO:0007669"/>
    <property type="project" value="UniProtKB-SubCell"/>
</dbReference>
<evidence type="ECO:0000256" key="16">
    <source>
        <dbReference type="ARBA" id="ARBA00060115"/>
    </source>
</evidence>
<keyword evidence="22" id="KW-1185">Reference proteome</keyword>
<evidence type="ECO:0000256" key="1">
    <source>
        <dbReference type="ARBA" id="ARBA00001946"/>
    </source>
</evidence>
<evidence type="ECO:0000256" key="14">
    <source>
        <dbReference type="ARBA" id="ARBA00047559"/>
    </source>
</evidence>
<evidence type="ECO:0000256" key="5">
    <source>
        <dbReference type="ARBA" id="ARBA00022490"/>
    </source>
</evidence>
<evidence type="ECO:0000256" key="18">
    <source>
        <dbReference type="ARBA" id="ARBA00083883"/>
    </source>
</evidence>
<feature type="compositionally biased region" description="Polar residues" evidence="20">
    <location>
        <begin position="571"/>
        <end position="582"/>
    </location>
</feature>
<feature type="region of interest" description="Disordered" evidence="20">
    <location>
        <begin position="657"/>
        <end position="682"/>
    </location>
</feature>
<feature type="region of interest" description="Disordered" evidence="20">
    <location>
        <begin position="1311"/>
        <end position="1344"/>
    </location>
</feature>
<feature type="compositionally biased region" description="Polar residues" evidence="20">
    <location>
        <begin position="665"/>
        <end position="681"/>
    </location>
</feature>
<feature type="compositionally biased region" description="Low complexity" evidence="20">
    <location>
        <begin position="544"/>
        <end position="567"/>
    </location>
</feature>
<protein>
    <recommendedName>
        <fullName evidence="17">Mitogen-activated protein kinase kinase kinase 4</fullName>
        <ecNumber evidence="4">2.7.11.25</ecNumber>
    </recommendedName>
    <alternativeName>
        <fullName evidence="18">MAPK/ERK kinase kinase 4</fullName>
    </alternativeName>
</protein>
<evidence type="ECO:0000256" key="2">
    <source>
        <dbReference type="ARBA" id="ARBA00004556"/>
    </source>
</evidence>
<feature type="compositionally biased region" description="Basic and acidic residues" evidence="20">
    <location>
        <begin position="83"/>
        <end position="106"/>
    </location>
</feature>
<sequence length="1706" mass="194530">MASNPENIQNANSQQNIVQSTNSPSEYYDPLLDELDEQFTGDFSGQYNVGSDTDDDSMSYTEESGHALGQKYSVTPPSLPRSRIREKERNGAKSRNSDKSYKEFLISKRQQQQPKSMNVIKNEYLSDPALCSLTEFDSDDNLDMDSIKEKREKKKRESKVTKKTLSMIRFNDRQEKRLSEDFSLLTVSDPLEQTPMTVKLNGSGRFEHFRKKPVPISTGSVARQQITEAPVCQKDREEFYINFSLLISLGTEAKKDKEKKMSSAKRQISVELYQWQAAMSEQLWIELQAYINGKISPEEQSDILKKERQQHEHVIDEINKFCFTDTLTEESPDSAFSKDSSMSNGFFNNSPKDKSYREKVSRSVSASFYEVNLTNDVVCLQVKALTQVQKLLDRLDHYESCFNATKACEKENKKYMDPEFQRRVKCLNLWLNITCDLCQKLKLFGKIICAHTRGISWPLINFEFPKPQPLEFLANQRASLPNVLETEPTDCSDVDEADDSYGSKTGDKETTGDAAEAQGQLFLSPNRKQVKFQFGDESNSDQGSPSGSPLNYSPSSPSNPLNCSTPLRQGDASSCGQTASYSSVLGSSQSNLEDSQVHNSSLYRHYVEKCLRKMGLQRLNVRLRDLFHRSLHRAKEALQRPKDSSYTDLGAAEKIEDMPEKQEEYSSISSSGPCSTDTSTRPELIRGSSLSEHGEWSSQFIEMGLPSFRPTYLYIVRIQLDVIHECLKLRKDQRPIGDPSFLSIRQLIRECKEVLKGATMVKQYYHYMVDAVIWDEQEAEAKLETDLYEFDEDMKSILDVYFNYLQNWIYMLQSLPQASLGMKSALEEEWTFTKSICSFIIGGEATAAKRFSSLASSLLSSIEDFVDKGIDDNTRNLFDEGFDNEENSEENEDEYSDENENIENKSKSQKMARMKSNVQVILRNFKNLFNEARERSSKALGFAKLLRKDLEVAADYDISVTTKELFSKLKETRHVQLCAPMSAGYMMFIPEKILSNNQLVLQLLNVTCGREDKPEKSQTLSKQDTSGSNHSSSSGKEDGYLLMMRCENGQDHLKECPKWTGFKMMVEPTAETAIALSHIEVMGLLFVVTKSSSLAAQRKNFESIMGKTIQLVNEQTSCHQSIAESFSELKTNAVDLMVKLAQNIQQVNEKLNFNEVIQHEENILKLYRETMLKIYDFGFEYQRELMRLISRDHREKMCHMSVNFVQDWMAFVIKRCERGRGTRPRWATQGLEFIALACEPKNIVYLTDQEFQNFQHNIHNSLSHIIGSSENRSVGHGLSLSRSNLDLSRTNQPSMQRLTSCPEPARFIRSVSARSVQSEPSSGQLSSTSNTPLPGSTPFFGDSRGTRYSIPELPEMSVKNSSDGQIYLEFVQARRGSRGLNESSKPRSDRLQICIEKLENDRQEKLREKRIIGHVTTRIQEPDYRINVKRVNFRWQRGIKIGEGQFGKVYTAVNINTGELMAMKEMKFQPNDQQSLKEICDEIKNFEGINHKNLVRYYGVEVHKDEMLMFMEYCDSGSIEEVARIGLPEYMIRRYTHEIVHAIAHLHENNIVHRDIKGANIFLTSQGHVKLGDFGCSVKLKSQQTMPGENINLVGTTAYMAPEVITQNKQEGYGRAADIWSLGCVVIEMATGKRPWHELEHNLQVMFKVGMGHTPPIPEGLSKEGKNFLSLCLVHEPSQRATAAQLLDHIFVKYECEVEENDSDDD</sequence>
<comment type="subcellular location">
    <subcellularLocation>
        <location evidence="2">Cytoplasm</location>
        <location evidence="2">Perinuclear region</location>
    </subcellularLocation>
</comment>
<keyword evidence="6" id="KW-0723">Serine/threonine-protein kinase</keyword>
<dbReference type="PROSITE" id="PS50011">
    <property type="entry name" value="PROTEIN_KINASE_DOM"/>
    <property type="match status" value="1"/>
</dbReference>
<dbReference type="RefSeq" id="XP_055888906.1">
    <property type="nucleotide sequence ID" value="XM_056032931.1"/>
</dbReference>
<feature type="region of interest" description="Disordered" evidence="20">
    <location>
        <begin position="877"/>
        <end position="909"/>
    </location>
</feature>
<dbReference type="CDD" id="cd06626">
    <property type="entry name" value="STKc_MEKK4"/>
    <property type="match status" value="1"/>
</dbReference>
<evidence type="ECO:0000256" key="10">
    <source>
        <dbReference type="ARBA" id="ARBA00022741"/>
    </source>
</evidence>
<dbReference type="GO" id="GO:0005524">
    <property type="term" value="F:ATP binding"/>
    <property type="evidence" value="ECO:0007669"/>
    <property type="project" value="UniProtKB-UniRule"/>
</dbReference>
<keyword evidence="5" id="KW-0963">Cytoplasm</keyword>
<comment type="function">
    <text evidence="16">Component of a protein kinase signal transduction cascade. Activates the CSBP2, P38 and JNK MAPK pathways, but not the ERK pathway. Specifically phosphorylates and activates MAP2K4 and MAP2K6.</text>
</comment>
<evidence type="ECO:0000259" key="21">
    <source>
        <dbReference type="PROSITE" id="PS50011"/>
    </source>
</evidence>
<feature type="compositionally biased region" description="Polar residues" evidence="20">
    <location>
        <begin position="1312"/>
        <end position="1334"/>
    </location>
</feature>
<dbReference type="InterPro" id="IPR017441">
    <property type="entry name" value="Protein_kinase_ATP_BS"/>
</dbReference>
<gene>
    <name evidence="23" type="primary">LOC106057142</name>
</gene>
<dbReference type="OMA" id="DEHQFEE"/>